<dbReference type="Ensembl" id="ENSCAFT00845034390.1">
    <property type="protein sequence ID" value="ENSCAFP00845026928.1"/>
    <property type="gene ID" value="ENSCAFG00845019508.1"/>
</dbReference>
<feature type="domain" description="Formamidopyrimidine-DNA glycosylase H2TH DNA-binding" evidence="2">
    <location>
        <begin position="188"/>
        <end position="275"/>
    </location>
</feature>
<evidence type="ECO:0000313" key="3">
    <source>
        <dbReference type="Ensembl" id="ENSCAFP00845026928.1"/>
    </source>
</evidence>
<sequence length="551" mass="58179">MMRPPRRAGASPFPSATGGACRGLFRAKPSSSGCWGAAVTGMDGDPAATGLKCGGRGRRKPSRWTPVDTGLKEKPKVESNWGGGGGGALWATAAGEEQEPALQSFRGRAPGGGGHPSEAGVGPAGPPYPAPRALPRSPHLPPVAVAPASRARRRPLGSCRPRQAPASAPRGSVCRPGSLPSSLLESCPGDVLRENVLRNLAHKAFEQPICEALLDQRFFNGIGNYLRAEILHRLGIPPFEKARTVLEALQQRRPSPEQTLSQKIRAKLQSPDLLELCHSVPKEVVQLGGKGYGPESGEEDFAAFRAWLRCYGVPGMSSLRDRRGRTIWFQGDPGPLAPKGGKSRKKKPKGAQQGPEHRTEGPLLPSAARSRSRGARRGPPEQGTAQQPEGTSLQQDPEVPLAPVKGRRRRQPAASGGPSSAGSPGERRGWPAHRGGGREAQRWGRGGRRSSPPPGLSCCPTCPPPRPPKTPKDQGQHPVLGGGDVSLLAGGPPRWRPPPAPAEPWGPGSWLQAGPSCWGPGAPGRVALPCPTMMFLSVPPSPFFKSIQKML</sequence>
<feature type="compositionally biased region" description="Low complexity" evidence="1">
    <location>
        <begin position="133"/>
        <end position="149"/>
    </location>
</feature>
<dbReference type="InterPro" id="IPR015886">
    <property type="entry name" value="H2TH_FPG"/>
</dbReference>
<dbReference type="Pfam" id="PF09292">
    <property type="entry name" value="Neil1-DNA_bind"/>
    <property type="match status" value="1"/>
</dbReference>
<dbReference type="OrthoDB" id="6260718at2759"/>
<protein>
    <submittedName>
        <fullName evidence="3">Nei like DNA glycosylase 1</fullName>
    </submittedName>
</protein>
<dbReference type="GO" id="GO:0005634">
    <property type="term" value="C:nucleus"/>
    <property type="evidence" value="ECO:0000318"/>
    <property type="project" value="GO_Central"/>
</dbReference>
<reference evidence="3" key="1">
    <citation type="submission" date="2020-03" db="EMBL/GenBank/DDBJ databases">
        <title>Long-read based genome assembly of a Labrador retriever dog.</title>
        <authorList>
            <person name="Eory L."/>
            <person name="Zhang W."/>
            <person name="Schoenebeck J."/>
        </authorList>
    </citation>
    <scope>NUCLEOTIDE SEQUENCE [LARGE SCALE GENOMIC DNA]</scope>
    <source>
        <strain evidence="3">Labrador retriever</strain>
    </source>
</reference>
<keyword evidence="4" id="KW-1185">Reference proteome</keyword>
<accession>A0A8I3S410</accession>
<organism evidence="3 4">
    <name type="scientific">Canis lupus familiaris</name>
    <name type="common">Dog</name>
    <name type="synonym">Canis familiaris</name>
    <dbReference type="NCBI Taxonomy" id="9615"/>
    <lineage>
        <taxon>Eukaryota</taxon>
        <taxon>Metazoa</taxon>
        <taxon>Chordata</taxon>
        <taxon>Craniata</taxon>
        <taxon>Vertebrata</taxon>
        <taxon>Euteleostomi</taxon>
        <taxon>Mammalia</taxon>
        <taxon>Eutheria</taxon>
        <taxon>Laurasiatheria</taxon>
        <taxon>Carnivora</taxon>
        <taxon>Caniformia</taxon>
        <taxon>Canidae</taxon>
        <taxon>Canis</taxon>
    </lineage>
</organism>
<dbReference type="FunFam" id="1.10.8.50:FF:000007">
    <property type="entry name" value="endonuclease 8-like 1 isoform X1"/>
    <property type="match status" value="1"/>
</dbReference>
<feature type="compositionally biased region" description="Low complexity" evidence="1">
    <location>
        <begin position="412"/>
        <end position="424"/>
    </location>
</feature>
<reference evidence="3" key="2">
    <citation type="submission" date="2025-08" db="UniProtKB">
        <authorList>
            <consortium name="Ensembl"/>
        </authorList>
    </citation>
    <scope>IDENTIFICATION</scope>
    <source>
        <strain evidence="3">Boxer</strain>
    </source>
</reference>
<dbReference type="PANTHER" id="PTHR22993">
    <property type="entry name" value="FORMAMIDOPYRIMIDINE-DNA GLYCOSYLASE"/>
    <property type="match status" value="1"/>
</dbReference>
<dbReference type="InterPro" id="IPR015371">
    <property type="entry name" value="Endonuclease-VIII_DNA-bd"/>
</dbReference>
<dbReference type="GO" id="GO:0003906">
    <property type="term" value="F:DNA-(apurinic or apyrimidinic site) endonuclease activity"/>
    <property type="evidence" value="ECO:0000318"/>
    <property type="project" value="GO_Central"/>
</dbReference>
<dbReference type="SUPFAM" id="SSF46946">
    <property type="entry name" value="S13-like H2TH domain"/>
    <property type="match status" value="1"/>
</dbReference>
<proteinExistence type="predicted"/>
<dbReference type="SMART" id="SM01232">
    <property type="entry name" value="H2TH"/>
    <property type="match status" value="1"/>
</dbReference>
<dbReference type="SUPFAM" id="SSF57716">
    <property type="entry name" value="Glucocorticoid receptor-like (DNA-binding domain)"/>
    <property type="match status" value="1"/>
</dbReference>
<name>A0A8I3S410_CANLF</name>
<evidence type="ECO:0000313" key="4">
    <source>
        <dbReference type="Proteomes" id="UP000805418"/>
    </source>
</evidence>
<dbReference type="PROSITE" id="PS51257">
    <property type="entry name" value="PROKAR_LIPOPROTEIN"/>
    <property type="match status" value="1"/>
</dbReference>
<dbReference type="AlphaFoldDB" id="A0A8I3S410"/>
<reference evidence="3" key="3">
    <citation type="submission" date="2025-09" db="UniProtKB">
        <authorList>
            <consortium name="Ensembl"/>
        </authorList>
    </citation>
    <scope>IDENTIFICATION</scope>
    <source>
        <strain evidence="3">Boxer</strain>
    </source>
</reference>
<feature type="compositionally biased region" description="Pro residues" evidence="1">
    <location>
        <begin position="494"/>
        <end position="504"/>
    </location>
</feature>
<dbReference type="GeneTree" id="ENSGT00940000153230"/>
<feature type="region of interest" description="Disordered" evidence="1">
    <location>
        <begin position="324"/>
        <end position="508"/>
    </location>
</feature>
<feature type="compositionally biased region" description="Polar residues" evidence="1">
    <location>
        <begin position="383"/>
        <end position="395"/>
    </location>
</feature>
<evidence type="ECO:0000259" key="2">
    <source>
        <dbReference type="SMART" id="SM01232"/>
    </source>
</evidence>
<dbReference type="Reactome" id="R-CFA-110328">
    <property type="pathway name" value="Recognition and association of DNA glycosylase with site containing an affected pyrimidine"/>
</dbReference>
<dbReference type="GO" id="GO:0003684">
    <property type="term" value="F:damaged DNA binding"/>
    <property type="evidence" value="ECO:0007669"/>
    <property type="project" value="InterPro"/>
</dbReference>
<dbReference type="Gene3D" id="1.10.8.50">
    <property type="match status" value="1"/>
</dbReference>
<dbReference type="GO" id="GO:0008270">
    <property type="term" value="F:zinc ion binding"/>
    <property type="evidence" value="ECO:0007669"/>
    <property type="project" value="InterPro"/>
</dbReference>
<dbReference type="PANTHER" id="PTHR22993:SF27">
    <property type="entry name" value="ENDONUCLEASE 8-LIKE 1"/>
    <property type="match status" value="1"/>
</dbReference>
<dbReference type="GO" id="GO:0019104">
    <property type="term" value="F:DNA N-glycosylase activity"/>
    <property type="evidence" value="ECO:0000318"/>
    <property type="project" value="GO_Central"/>
</dbReference>
<dbReference type="Proteomes" id="UP000805418">
    <property type="component" value="Chromosome 30"/>
</dbReference>
<dbReference type="InterPro" id="IPR010979">
    <property type="entry name" value="Ribosomal_uS13-like_H2TH"/>
</dbReference>
<dbReference type="Reactome" id="R-CFA-5649702">
    <property type="pathway name" value="APEX1-Independent Resolution of AP Sites via the Single Nucleotide Replacement Pathway"/>
</dbReference>
<dbReference type="Reactome" id="R-CFA-110329">
    <property type="pathway name" value="Cleavage of the damaged pyrimidine"/>
</dbReference>
<evidence type="ECO:0000256" key="1">
    <source>
        <dbReference type="SAM" id="MobiDB-lite"/>
    </source>
</evidence>
<dbReference type="GO" id="GO:0006284">
    <property type="term" value="P:base-excision repair"/>
    <property type="evidence" value="ECO:0000318"/>
    <property type="project" value="GO_Central"/>
</dbReference>
<gene>
    <name evidence="3" type="primary">NEIL1</name>
</gene>
<feature type="region of interest" description="Disordered" evidence="1">
    <location>
        <begin position="50"/>
        <end position="175"/>
    </location>
</feature>